<dbReference type="EMBL" id="JBHUNE010000001">
    <property type="protein sequence ID" value="MFD2756785.1"/>
    <property type="molecule type" value="Genomic_DNA"/>
</dbReference>
<dbReference type="Proteomes" id="UP001597492">
    <property type="component" value="Unassembled WGS sequence"/>
</dbReference>
<feature type="compositionally biased region" description="Acidic residues" evidence="1">
    <location>
        <begin position="73"/>
        <end position="83"/>
    </location>
</feature>
<gene>
    <name evidence="3" type="ORF">ACFSW7_00135</name>
</gene>
<accession>A0ABW5UU69</accession>
<feature type="compositionally biased region" description="Low complexity" evidence="1">
    <location>
        <begin position="39"/>
        <end position="59"/>
    </location>
</feature>
<evidence type="ECO:0000313" key="4">
    <source>
        <dbReference type="Proteomes" id="UP001597492"/>
    </source>
</evidence>
<organism evidence="3 4">
    <name type="scientific">Gulosibacter faecalis</name>
    <dbReference type="NCBI Taxonomy" id="272240"/>
    <lineage>
        <taxon>Bacteria</taxon>
        <taxon>Bacillati</taxon>
        <taxon>Actinomycetota</taxon>
        <taxon>Actinomycetes</taxon>
        <taxon>Micrococcales</taxon>
        <taxon>Microbacteriaceae</taxon>
        <taxon>Gulosibacter</taxon>
    </lineage>
</organism>
<proteinExistence type="predicted"/>
<protein>
    <submittedName>
        <fullName evidence="3">Uncharacterized protein</fullName>
    </submittedName>
</protein>
<reference evidence="4" key="1">
    <citation type="journal article" date="2019" name="Int. J. Syst. Evol. Microbiol.">
        <title>The Global Catalogue of Microorganisms (GCM) 10K type strain sequencing project: providing services to taxonomists for standard genome sequencing and annotation.</title>
        <authorList>
            <consortium name="The Broad Institute Genomics Platform"/>
            <consortium name="The Broad Institute Genome Sequencing Center for Infectious Disease"/>
            <person name="Wu L."/>
            <person name="Ma J."/>
        </authorList>
    </citation>
    <scope>NUCLEOTIDE SEQUENCE [LARGE SCALE GENOMIC DNA]</scope>
    <source>
        <strain evidence="4">TISTR 1514</strain>
    </source>
</reference>
<keyword evidence="2" id="KW-0732">Signal</keyword>
<comment type="caution">
    <text evidence="3">The sequence shown here is derived from an EMBL/GenBank/DDBJ whole genome shotgun (WGS) entry which is preliminary data.</text>
</comment>
<name>A0ABW5UU69_9MICO</name>
<keyword evidence="4" id="KW-1185">Reference proteome</keyword>
<sequence length="178" mass="17919">MLDNTLQRRRLAPILTGAMSLTAAGLILVGCTTPTTPGATVASPTESTAAPTEAPVATEPVEETTEPTATATEEPEATPEGDEFPLTVNSAYLDESAGTIEVRGTITGYIGEGTCTATAVSADGTELTGEIAAVPDAQSTICPPLTISGVSGSDWTVTLTFEGDGVWGQSAETVAEAG</sequence>
<feature type="region of interest" description="Disordered" evidence="1">
    <location>
        <begin position="38"/>
        <end position="83"/>
    </location>
</feature>
<dbReference type="RefSeq" id="WP_154651574.1">
    <property type="nucleotide sequence ID" value="NZ_JBHUNE010000001.1"/>
</dbReference>
<feature type="signal peptide" evidence="2">
    <location>
        <begin position="1"/>
        <end position="23"/>
    </location>
</feature>
<evidence type="ECO:0000256" key="1">
    <source>
        <dbReference type="SAM" id="MobiDB-lite"/>
    </source>
</evidence>
<evidence type="ECO:0000256" key="2">
    <source>
        <dbReference type="SAM" id="SignalP"/>
    </source>
</evidence>
<evidence type="ECO:0000313" key="3">
    <source>
        <dbReference type="EMBL" id="MFD2756785.1"/>
    </source>
</evidence>
<feature type="chain" id="PRO_5045380075" evidence="2">
    <location>
        <begin position="24"/>
        <end position="178"/>
    </location>
</feature>